<evidence type="ECO:0000313" key="8">
    <source>
        <dbReference type="EMBL" id="NFV78953.1"/>
    </source>
</evidence>
<dbReference type="Pfam" id="PF00512">
    <property type="entry name" value="HisKA"/>
    <property type="match status" value="1"/>
</dbReference>
<comment type="catalytic activity">
    <reaction evidence="1">
        <text>ATP + protein L-histidine = ADP + protein N-phospho-L-histidine.</text>
        <dbReference type="EC" id="2.7.13.3"/>
    </reaction>
</comment>
<organism evidence="8 9">
    <name type="scientific">Magnetospirillum aberrantis SpK</name>
    <dbReference type="NCBI Taxonomy" id="908842"/>
    <lineage>
        <taxon>Bacteria</taxon>
        <taxon>Pseudomonadati</taxon>
        <taxon>Pseudomonadota</taxon>
        <taxon>Alphaproteobacteria</taxon>
        <taxon>Rhodospirillales</taxon>
        <taxon>Rhodospirillaceae</taxon>
        <taxon>Magnetospirillum</taxon>
    </lineage>
</organism>
<dbReference type="PROSITE" id="PS50109">
    <property type="entry name" value="HIS_KIN"/>
    <property type="match status" value="1"/>
</dbReference>
<keyword evidence="6" id="KW-0812">Transmembrane</keyword>
<keyword evidence="5" id="KW-0418">Kinase</keyword>
<evidence type="ECO:0000256" key="4">
    <source>
        <dbReference type="ARBA" id="ARBA00022679"/>
    </source>
</evidence>
<dbReference type="SUPFAM" id="SSF47384">
    <property type="entry name" value="Homodimeric domain of signal transducing histidine kinase"/>
    <property type="match status" value="1"/>
</dbReference>
<dbReference type="CDD" id="cd00082">
    <property type="entry name" value="HisKA"/>
    <property type="match status" value="1"/>
</dbReference>
<keyword evidence="6" id="KW-0472">Membrane</keyword>
<dbReference type="PANTHER" id="PTHR43304:SF1">
    <property type="entry name" value="PAC DOMAIN-CONTAINING PROTEIN"/>
    <property type="match status" value="1"/>
</dbReference>
<reference evidence="8 9" key="1">
    <citation type="submission" date="2020-02" db="EMBL/GenBank/DDBJ databases">
        <authorList>
            <person name="Dziuba M."/>
            <person name="Kuznetsov B."/>
            <person name="Mardanov A."/>
            <person name="Ravin N."/>
            <person name="Grouzdev D."/>
        </authorList>
    </citation>
    <scope>NUCLEOTIDE SEQUENCE [LARGE SCALE GENOMIC DNA]</scope>
    <source>
        <strain evidence="8 9">SpK</strain>
    </source>
</reference>
<feature type="domain" description="Histidine kinase" evidence="7">
    <location>
        <begin position="233"/>
        <end position="448"/>
    </location>
</feature>
<dbReference type="EMBL" id="JAAIYP010000007">
    <property type="protein sequence ID" value="NFV78953.1"/>
    <property type="molecule type" value="Genomic_DNA"/>
</dbReference>
<dbReference type="PANTHER" id="PTHR43304">
    <property type="entry name" value="PHYTOCHROME-LIKE PROTEIN CPH1"/>
    <property type="match status" value="1"/>
</dbReference>
<feature type="transmembrane region" description="Helical" evidence="6">
    <location>
        <begin position="118"/>
        <end position="141"/>
    </location>
</feature>
<proteinExistence type="predicted"/>
<keyword evidence="9" id="KW-1185">Reference proteome</keyword>
<name>A0A7C9UXB6_9PROT</name>
<evidence type="ECO:0000313" key="9">
    <source>
        <dbReference type="Proteomes" id="UP000480684"/>
    </source>
</evidence>
<sequence>MIKPVMVQGRPHALAVGMFASRFDPLLSWAEAPWTVALLDNTAAQVATFPENSGIAALHAPLAEALGDETSDRVHLKLGPTGAQVEHMTVLQTIHDTDWIALAAFPAEAIEAPARRHALLYGLGALALAVPGVMLALWLGMRLARSMGAMAQFATAMGTEPPPTDLHLPTLKGACHELDVVAAQLERAACDIAARDAQVRQQRDLAEENAIRVARKSEELARSNAELEQFAYVASHDLREPLRMVSSFLTLLERRQGDKLDDEAREFLDFARDGALRMDRMILDLLQYSRVGRQETVAEIVDLGHVVALAAEELSTTMAEAGAQLHVDTPLPQVMGCPGELERLFLNLIGNAIKYRSPDRAPAVNVTASPVTEGWRLTVADNGIGIAPDFHDQIFALFKRLHSRDSYGGNGIGLAICKKIVEHHGGRIWVECRPQGGSAFHFILPSAQAASG</sequence>
<protein>
    <recommendedName>
        <fullName evidence="2">histidine kinase</fullName>
        <ecNumber evidence="2">2.7.13.3</ecNumber>
    </recommendedName>
</protein>
<dbReference type="InterPro" id="IPR005467">
    <property type="entry name" value="His_kinase_dom"/>
</dbReference>
<keyword evidence="4" id="KW-0808">Transferase</keyword>
<keyword evidence="6" id="KW-1133">Transmembrane helix</keyword>
<dbReference type="AlphaFoldDB" id="A0A7C9UXB6"/>
<comment type="caution">
    <text evidence="8">The sequence shown here is derived from an EMBL/GenBank/DDBJ whole genome shotgun (WGS) entry which is preliminary data.</text>
</comment>
<dbReference type="SMART" id="SM00387">
    <property type="entry name" value="HATPase_c"/>
    <property type="match status" value="1"/>
</dbReference>
<gene>
    <name evidence="8" type="ORF">G4223_02340</name>
</gene>
<dbReference type="Pfam" id="PF02518">
    <property type="entry name" value="HATPase_c"/>
    <property type="match status" value="1"/>
</dbReference>
<dbReference type="InterPro" id="IPR003661">
    <property type="entry name" value="HisK_dim/P_dom"/>
</dbReference>
<dbReference type="Gene3D" id="1.10.287.130">
    <property type="match status" value="1"/>
</dbReference>
<dbReference type="SUPFAM" id="SSF55874">
    <property type="entry name" value="ATPase domain of HSP90 chaperone/DNA topoisomerase II/histidine kinase"/>
    <property type="match status" value="1"/>
</dbReference>
<keyword evidence="3" id="KW-0597">Phosphoprotein</keyword>
<dbReference type="Proteomes" id="UP000480684">
    <property type="component" value="Unassembled WGS sequence"/>
</dbReference>
<dbReference type="EC" id="2.7.13.3" evidence="2"/>
<evidence type="ECO:0000259" key="7">
    <source>
        <dbReference type="PROSITE" id="PS50109"/>
    </source>
</evidence>
<dbReference type="InterPro" id="IPR003594">
    <property type="entry name" value="HATPase_dom"/>
</dbReference>
<evidence type="ECO:0000256" key="6">
    <source>
        <dbReference type="SAM" id="Phobius"/>
    </source>
</evidence>
<evidence type="ECO:0000256" key="3">
    <source>
        <dbReference type="ARBA" id="ARBA00022553"/>
    </source>
</evidence>
<dbReference type="InterPro" id="IPR052162">
    <property type="entry name" value="Sensor_kinase/Photoreceptor"/>
</dbReference>
<dbReference type="Gene3D" id="3.30.565.10">
    <property type="entry name" value="Histidine kinase-like ATPase, C-terminal domain"/>
    <property type="match status" value="1"/>
</dbReference>
<dbReference type="InterPro" id="IPR036097">
    <property type="entry name" value="HisK_dim/P_sf"/>
</dbReference>
<evidence type="ECO:0000256" key="5">
    <source>
        <dbReference type="ARBA" id="ARBA00022777"/>
    </source>
</evidence>
<evidence type="ECO:0000256" key="1">
    <source>
        <dbReference type="ARBA" id="ARBA00000085"/>
    </source>
</evidence>
<dbReference type="SMART" id="SM00388">
    <property type="entry name" value="HisKA"/>
    <property type="match status" value="1"/>
</dbReference>
<dbReference type="InterPro" id="IPR036890">
    <property type="entry name" value="HATPase_C_sf"/>
</dbReference>
<evidence type="ECO:0000256" key="2">
    <source>
        <dbReference type="ARBA" id="ARBA00012438"/>
    </source>
</evidence>
<dbReference type="GO" id="GO:0000155">
    <property type="term" value="F:phosphorelay sensor kinase activity"/>
    <property type="evidence" value="ECO:0007669"/>
    <property type="project" value="InterPro"/>
</dbReference>
<dbReference type="InterPro" id="IPR004358">
    <property type="entry name" value="Sig_transdc_His_kin-like_C"/>
</dbReference>
<dbReference type="FunFam" id="3.30.565.10:FF:000006">
    <property type="entry name" value="Sensor histidine kinase WalK"/>
    <property type="match status" value="1"/>
</dbReference>
<accession>A0A7C9UXB6</accession>
<dbReference type="PRINTS" id="PR00344">
    <property type="entry name" value="BCTRLSENSOR"/>
</dbReference>